<keyword evidence="4" id="KW-1185">Reference proteome</keyword>
<name>Q2SND5_HAHCH</name>
<dbReference type="InterPro" id="IPR038692">
    <property type="entry name" value="Cthe_2751_sf"/>
</dbReference>
<dbReference type="Pfam" id="PF16804">
    <property type="entry name" value="DUF5071"/>
    <property type="match status" value="1"/>
</dbReference>
<reference evidence="3 4" key="1">
    <citation type="journal article" date="2005" name="Nucleic Acids Res.">
        <title>Genomic blueprint of Hahella chejuensis, a marine microbe producing an algicidal agent.</title>
        <authorList>
            <person name="Jeong H."/>
            <person name="Yim J.H."/>
            <person name="Lee C."/>
            <person name="Choi S.-H."/>
            <person name="Park Y.K."/>
            <person name="Yoon S.H."/>
            <person name="Hur C.-G."/>
            <person name="Kang H.-Y."/>
            <person name="Kim D."/>
            <person name="Lee H.H."/>
            <person name="Park K.H."/>
            <person name="Park S.-H."/>
            <person name="Park H.-S."/>
            <person name="Lee H.K."/>
            <person name="Oh T.K."/>
            <person name="Kim J.F."/>
        </authorList>
    </citation>
    <scope>NUCLEOTIDE SEQUENCE [LARGE SCALE GENOMIC DNA]</scope>
    <source>
        <strain evidence="3 4">KCTC 2396</strain>
    </source>
</reference>
<evidence type="ECO:0000259" key="2">
    <source>
        <dbReference type="Pfam" id="PF16804"/>
    </source>
</evidence>
<dbReference type="InterPro" id="IPR016024">
    <property type="entry name" value="ARM-type_fold"/>
</dbReference>
<evidence type="ECO:0000313" key="3">
    <source>
        <dbReference type="EMBL" id="ABC27839.1"/>
    </source>
</evidence>
<evidence type="ECO:0000313" key="4">
    <source>
        <dbReference type="Proteomes" id="UP000000238"/>
    </source>
</evidence>
<dbReference type="SUPFAM" id="SSF48371">
    <property type="entry name" value="ARM repeat"/>
    <property type="match status" value="1"/>
</dbReference>
<dbReference type="STRING" id="349521.HCH_00951"/>
<dbReference type="HOGENOM" id="CLU_1105925_0_0_6"/>
<feature type="coiled-coil region" evidence="1">
    <location>
        <begin position="222"/>
        <end position="249"/>
    </location>
</feature>
<evidence type="ECO:0000256" key="1">
    <source>
        <dbReference type="SAM" id="Coils"/>
    </source>
</evidence>
<dbReference type="CDD" id="cd11743">
    <property type="entry name" value="Cthe_2751_like"/>
    <property type="match status" value="1"/>
</dbReference>
<organism evidence="3 4">
    <name type="scientific">Hahella chejuensis (strain KCTC 2396)</name>
    <dbReference type="NCBI Taxonomy" id="349521"/>
    <lineage>
        <taxon>Bacteria</taxon>
        <taxon>Pseudomonadati</taxon>
        <taxon>Pseudomonadota</taxon>
        <taxon>Gammaproteobacteria</taxon>
        <taxon>Oceanospirillales</taxon>
        <taxon>Hahellaceae</taxon>
        <taxon>Hahella</taxon>
    </lineage>
</organism>
<dbReference type="OrthoDB" id="1846249at2"/>
<accession>Q2SND5</accession>
<gene>
    <name evidence="3" type="ordered locus">HCH_00951</name>
</gene>
<dbReference type="Gene3D" id="1.25.40.750">
    <property type="entry name" value="Domain of unknown function DUF5071"/>
    <property type="match status" value="1"/>
</dbReference>
<keyword evidence="1" id="KW-0175">Coiled coil</keyword>
<sequence>MNSSDYVYALQGLRFWLDDMTRRQHSRANLDPGEEEMMLQVELCYQEMWGAYASIYNPESNMVPPDLLERAAWTNFPAWPESLLALRPQDKCDTDKAKRLLQLPFERIEPCLPEMLTWLQDPNWPVAGAIVDPLAAMGDKLTPALLQALKMARQENDSWWVCNLILNLINQLPASSVETLRAELSHWILSEDQELGVMVIKLLLRHKLGDQQNLRRWARIKIDAYAEYIEELQDALKEEEEEEEEEEGNQP</sequence>
<dbReference type="EMBL" id="CP000155">
    <property type="protein sequence ID" value="ABC27839.1"/>
    <property type="molecule type" value="Genomic_DNA"/>
</dbReference>
<proteinExistence type="predicted"/>
<protein>
    <recommendedName>
        <fullName evidence="2">DUF5071 domain-containing protein</fullName>
    </recommendedName>
</protein>
<dbReference type="Proteomes" id="UP000000238">
    <property type="component" value="Chromosome"/>
</dbReference>
<dbReference type="AlphaFoldDB" id="Q2SND5"/>
<dbReference type="KEGG" id="hch:HCH_00951"/>
<feature type="domain" description="DUF5071" evidence="2">
    <location>
        <begin position="88"/>
        <end position="187"/>
    </location>
</feature>
<dbReference type="RefSeq" id="WP_011394914.1">
    <property type="nucleotide sequence ID" value="NC_007645.1"/>
</dbReference>
<dbReference type="InterPro" id="IPR031837">
    <property type="entry name" value="DUF5071"/>
</dbReference>